<evidence type="ECO:0008006" key="4">
    <source>
        <dbReference type="Google" id="ProtNLM"/>
    </source>
</evidence>
<evidence type="ECO:0000313" key="3">
    <source>
        <dbReference type="Proteomes" id="UP001234989"/>
    </source>
</evidence>
<evidence type="ECO:0000256" key="1">
    <source>
        <dbReference type="ARBA" id="ARBA00006974"/>
    </source>
</evidence>
<keyword evidence="3" id="KW-1185">Reference proteome</keyword>
<gene>
    <name evidence="2" type="ORF">MTR67_019695</name>
</gene>
<dbReference type="EMBL" id="CP133615">
    <property type="protein sequence ID" value="WMV26310.1"/>
    <property type="molecule type" value="Genomic_DNA"/>
</dbReference>
<evidence type="ECO:0000313" key="2">
    <source>
        <dbReference type="EMBL" id="WMV26310.1"/>
    </source>
</evidence>
<organism evidence="2 3">
    <name type="scientific">Solanum verrucosum</name>
    <dbReference type="NCBI Taxonomy" id="315347"/>
    <lineage>
        <taxon>Eukaryota</taxon>
        <taxon>Viridiplantae</taxon>
        <taxon>Streptophyta</taxon>
        <taxon>Embryophyta</taxon>
        <taxon>Tracheophyta</taxon>
        <taxon>Spermatophyta</taxon>
        <taxon>Magnoliopsida</taxon>
        <taxon>eudicotyledons</taxon>
        <taxon>Gunneridae</taxon>
        <taxon>Pentapetalae</taxon>
        <taxon>asterids</taxon>
        <taxon>lamiids</taxon>
        <taxon>Solanales</taxon>
        <taxon>Solanaceae</taxon>
        <taxon>Solanoideae</taxon>
        <taxon>Solaneae</taxon>
        <taxon>Solanum</taxon>
    </lineage>
</organism>
<dbReference type="Proteomes" id="UP001234989">
    <property type="component" value="Chromosome 4"/>
</dbReference>
<sequence>MAEVCSHVEEENFISKKWKLLSMSTEQFGLPSGGPIKLPCDAAFMDYMVSLIKKGVVVEDLHKALLISIPSC</sequence>
<reference evidence="2" key="1">
    <citation type="submission" date="2023-08" db="EMBL/GenBank/DDBJ databases">
        <title>A de novo genome assembly of Solanum verrucosum Schlechtendal, a Mexican diploid species geographically isolated from the other diploid A-genome species in potato relatives.</title>
        <authorList>
            <person name="Hosaka K."/>
        </authorList>
    </citation>
    <scope>NUCLEOTIDE SEQUENCE</scope>
    <source>
        <tissue evidence="2">Young leaves</tissue>
    </source>
</reference>
<feature type="non-terminal residue" evidence="2">
    <location>
        <position position="72"/>
    </location>
</feature>
<protein>
    <recommendedName>
        <fullName evidence="4">Auxin-induced SAUR</fullName>
    </recommendedName>
</protein>
<dbReference type="InterPro" id="IPR003676">
    <property type="entry name" value="SAUR_fam"/>
</dbReference>
<dbReference type="PANTHER" id="PTHR31175">
    <property type="entry name" value="AUXIN-RESPONSIVE FAMILY PROTEIN"/>
    <property type="match status" value="1"/>
</dbReference>
<dbReference type="AlphaFoldDB" id="A0AAF0QSA7"/>
<name>A0AAF0QSA7_SOLVR</name>
<dbReference type="PANTHER" id="PTHR31175:SF111">
    <property type="entry name" value="AUXIN-RESPONSIVE PROTEIN SAUR68-LIKE"/>
    <property type="match status" value="1"/>
</dbReference>
<proteinExistence type="inferred from homology"/>
<dbReference type="GO" id="GO:0009733">
    <property type="term" value="P:response to auxin"/>
    <property type="evidence" value="ECO:0007669"/>
    <property type="project" value="InterPro"/>
</dbReference>
<accession>A0AAF0QSA7</accession>
<dbReference type="Pfam" id="PF02519">
    <property type="entry name" value="Auxin_inducible"/>
    <property type="match status" value="1"/>
</dbReference>
<comment type="similarity">
    <text evidence="1">Belongs to the ARG7 family.</text>
</comment>